<evidence type="ECO:0000256" key="2">
    <source>
        <dbReference type="SAM" id="Phobius"/>
    </source>
</evidence>
<name>A0A238IWR6_9RHOB</name>
<keyword evidence="2" id="KW-0472">Membrane</keyword>
<gene>
    <name evidence="3" type="ORF">BOA8489_00518</name>
</gene>
<dbReference type="AlphaFoldDB" id="A0A238IWR6"/>
<feature type="transmembrane region" description="Helical" evidence="2">
    <location>
        <begin position="6"/>
        <end position="25"/>
    </location>
</feature>
<reference evidence="4" key="1">
    <citation type="submission" date="2017-05" db="EMBL/GenBank/DDBJ databases">
        <authorList>
            <person name="Rodrigo-Torres L."/>
            <person name="Arahal R. D."/>
            <person name="Lucena T."/>
        </authorList>
    </citation>
    <scope>NUCLEOTIDE SEQUENCE [LARGE SCALE GENOMIC DNA]</scope>
    <source>
        <strain evidence="4">CECT 8489</strain>
    </source>
</reference>
<accession>A0A238IWR6</accession>
<keyword evidence="2" id="KW-1133">Transmembrane helix</keyword>
<keyword evidence="2" id="KW-0812">Transmembrane</keyword>
<keyword evidence="4" id="KW-1185">Reference proteome</keyword>
<dbReference type="Proteomes" id="UP000201838">
    <property type="component" value="Unassembled WGS sequence"/>
</dbReference>
<evidence type="ECO:0000313" key="4">
    <source>
        <dbReference type="Proteomes" id="UP000201838"/>
    </source>
</evidence>
<sequence>MRPVFQIMPIALLLIGAVIAVWRGIDTKSDRTNNRGKGGGASWKTRK</sequence>
<proteinExistence type="predicted"/>
<evidence type="ECO:0000313" key="3">
    <source>
        <dbReference type="EMBL" id="SMX22422.1"/>
    </source>
</evidence>
<evidence type="ECO:0000256" key="1">
    <source>
        <dbReference type="SAM" id="MobiDB-lite"/>
    </source>
</evidence>
<protein>
    <submittedName>
        <fullName evidence="3">Uncharacterized protein</fullName>
    </submittedName>
</protein>
<feature type="region of interest" description="Disordered" evidence="1">
    <location>
        <begin position="28"/>
        <end position="47"/>
    </location>
</feature>
<organism evidence="3 4">
    <name type="scientific">Boseongicola aestuarii</name>
    <dbReference type="NCBI Taxonomy" id="1470561"/>
    <lineage>
        <taxon>Bacteria</taxon>
        <taxon>Pseudomonadati</taxon>
        <taxon>Pseudomonadota</taxon>
        <taxon>Alphaproteobacteria</taxon>
        <taxon>Rhodobacterales</taxon>
        <taxon>Paracoccaceae</taxon>
        <taxon>Boseongicola</taxon>
    </lineage>
</organism>
<dbReference type="EMBL" id="FXXQ01000001">
    <property type="protein sequence ID" value="SMX22422.1"/>
    <property type="molecule type" value="Genomic_DNA"/>
</dbReference>
<dbReference type="RefSeq" id="WP_176440180.1">
    <property type="nucleotide sequence ID" value="NZ_FXXQ01000001.1"/>
</dbReference>